<dbReference type="PRINTS" id="PR01036">
    <property type="entry name" value="TCRTETB"/>
</dbReference>
<dbReference type="InterPro" id="IPR011701">
    <property type="entry name" value="MFS"/>
</dbReference>
<evidence type="ECO:0000256" key="5">
    <source>
        <dbReference type="ARBA" id="ARBA00022989"/>
    </source>
</evidence>
<proteinExistence type="predicted"/>
<keyword evidence="6 8" id="KW-0472">Membrane</keyword>
<feature type="transmembrane region" description="Helical" evidence="8">
    <location>
        <begin position="152"/>
        <end position="174"/>
    </location>
</feature>
<comment type="subcellular location">
    <subcellularLocation>
        <location evidence="1">Cell membrane</location>
        <topology evidence="1">Multi-pass membrane protein</topology>
    </subcellularLocation>
</comment>
<organism evidence="10 11">
    <name type="scientific">Kitasatospora paracochleata</name>
    <dbReference type="NCBI Taxonomy" id="58354"/>
    <lineage>
        <taxon>Bacteria</taxon>
        <taxon>Bacillati</taxon>
        <taxon>Actinomycetota</taxon>
        <taxon>Actinomycetes</taxon>
        <taxon>Kitasatosporales</taxon>
        <taxon>Streptomycetaceae</taxon>
        <taxon>Kitasatospora</taxon>
    </lineage>
</organism>
<accession>A0ABT1IYH2</accession>
<feature type="transmembrane region" description="Helical" evidence="8">
    <location>
        <begin position="93"/>
        <end position="112"/>
    </location>
</feature>
<dbReference type="RefSeq" id="WP_253798005.1">
    <property type="nucleotide sequence ID" value="NZ_BAAAUB010000026.1"/>
</dbReference>
<name>A0ABT1IYH2_9ACTN</name>
<keyword evidence="3" id="KW-1003">Cell membrane</keyword>
<dbReference type="CDD" id="cd17321">
    <property type="entry name" value="MFS_MMR_MDR_like"/>
    <property type="match status" value="1"/>
</dbReference>
<dbReference type="PANTHER" id="PTHR42718">
    <property type="entry name" value="MAJOR FACILITATOR SUPERFAMILY MULTIDRUG TRANSPORTER MFSC"/>
    <property type="match status" value="1"/>
</dbReference>
<reference evidence="10 11" key="1">
    <citation type="submission" date="2022-06" db="EMBL/GenBank/DDBJ databases">
        <title>Sequencing the genomes of 1000 actinobacteria strains.</title>
        <authorList>
            <person name="Klenk H.-P."/>
        </authorList>
    </citation>
    <scope>NUCLEOTIDE SEQUENCE [LARGE SCALE GENOMIC DNA]</scope>
    <source>
        <strain evidence="10 11">DSM 41656</strain>
    </source>
</reference>
<feature type="transmembrane region" description="Helical" evidence="8">
    <location>
        <begin position="215"/>
        <end position="232"/>
    </location>
</feature>
<dbReference type="Gene3D" id="1.20.1250.20">
    <property type="entry name" value="MFS general substrate transporter like domains"/>
    <property type="match status" value="1"/>
</dbReference>
<dbReference type="PROSITE" id="PS50850">
    <property type="entry name" value="MFS"/>
    <property type="match status" value="1"/>
</dbReference>
<feature type="transmembrane region" description="Helical" evidence="8">
    <location>
        <begin position="282"/>
        <end position="306"/>
    </location>
</feature>
<evidence type="ECO:0000259" key="9">
    <source>
        <dbReference type="PROSITE" id="PS50850"/>
    </source>
</evidence>
<dbReference type="Pfam" id="PF07690">
    <property type="entry name" value="MFS_1"/>
    <property type="match status" value="1"/>
</dbReference>
<evidence type="ECO:0000256" key="7">
    <source>
        <dbReference type="ARBA" id="ARBA00023251"/>
    </source>
</evidence>
<keyword evidence="5 8" id="KW-1133">Transmembrane helix</keyword>
<evidence type="ECO:0000313" key="11">
    <source>
        <dbReference type="Proteomes" id="UP001206483"/>
    </source>
</evidence>
<keyword evidence="7" id="KW-0046">Antibiotic resistance</keyword>
<feature type="transmembrane region" description="Helical" evidence="8">
    <location>
        <begin position="118"/>
        <end position="140"/>
    </location>
</feature>
<feature type="transmembrane region" description="Helical" evidence="8">
    <location>
        <begin position="348"/>
        <end position="365"/>
    </location>
</feature>
<keyword evidence="2" id="KW-0813">Transport</keyword>
<feature type="transmembrane region" description="Helical" evidence="8">
    <location>
        <begin position="449"/>
        <end position="471"/>
    </location>
</feature>
<protein>
    <submittedName>
        <fullName evidence="10">EmrB/QacA subfamily drug resistance transporter</fullName>
    </submittedName>
</protein>
<keyword evidence="4 8" id="KW-0812">Transmembrane</keyword>
<dbReference type="Gene3D" id="1.20.1720.10">
    <property type="entry name" value="Multidrug resistance protein D"/>
    <property type="match status" value="1"/>
</dbReference>
<comment type="caution">
    <text evidence="10">The sequence shown here is derived from an EMBL/GenBank/DDBJ whole genome shotgun (WGS) entry which is preliminary data.</text>
</comment>
<sequence>MSTIDEVAGPARTTAVPEKLTGRLKLVLVVLLVAQFMLAVDFSILNVALPVIGRGLGFPLAQLQWIATAFALAAAGFTLLFGRIADLVGRRRLFMIGLAVLGLSSLLGGLAVDPTMLLIARVAQGLATAAVTPAGLSLLTSSFPEGPLREKALGLNGALMSAGFTTGAVLGGVLTDLLSWRWAFFINVPVALAVLLIAPTVLVESRGEARAKLDVPGALAVTVGLLSLVFGLTAAGEHGFGDPAALVALAVGVVLLVVFYFVEKGAAQPLVPVRILHKRTVIWGNLAGLIAFVTETSLVFLMTLYLQKVLGFSPLAAGLSFAVLGLGTVTGGVTAARVIGKIGTTPTLVVGGIVQAVATAALLGLGDDRSWMWLLLLATFVGGVGNMLVIVGFMVTATSGLSDADQGMATGVATMTQQIGITMGTPIMSAIATAGIADSAGADAILGGVSTAVLVNAVIVLVGALMAAVFLRKKA</sequence>
<evidence type="ECO:0000256" key="6">
    <source>
        <dbReference type="ARBA" id="ARBA00023136"/>
    </source>
</evidence>
<feature type="transmembrane region" description="Helical" evidence="8">
    <location>
        <begin position="180"/>
        <end position="203"/>
    </location>
</feature>
<feature type="transmembrane region" description="Helical" evidence="8">
    <location>
        <begin position="244"/>
        <end position="262"/>
    </location>
</feature>
<keyword evidence="11" id="KW-1185">Reference proteome</keyword>
<gene>
    <name evidence="10" type="ORF">FHR36_003339</name>
</gene>
<evidence type="ECO:0000256" key="8">
    <source>
        <dbReference type="SAM" id="Phobius"/>
    </source>
</evidence>
<feature type="transmembrane region" description="Helical" evidence="8">
    <location>
        <begin position="371"/>
        <end position="398"/>
    </location>
</feature>
<dbReference type="InterPro" id="IPR036259">
    <property type="entry name" value="MFS_trans_sf"/>
</dbReference>
<dbReference type="PANTHER" id="PTHR42718:SF46">
    <property type="entry name" value="BLR6921 PROTEIN"/>
    <property type="match status" value="1"/>
</dbReference>
<evidence type="ECO:0000256" key="2">
    <source>
        <dbReference type="ARBA" id="ARBA00022448"/>
    </source>
</evidence>
<feature type="transmembrane region" description="Helical" evidence="8">
    <location>
        <begin position="26"/>
        <end position="49"/>
    </location>
</feature>
<dbReference type="EMBL" id="JAMZDX010000003">
    <property type="protein sequence ID" value="MCP2310206.1"/>
    <property type="molecule type" value="Genomic_DNA"/>
</dbReference>
<dbReference type="Proteomes" id="UP001206483">
    <property type="component" value="Unassembled WGS sequence"/>
</dbReference>
<feature type="transmembrane region" description="Helical" evidence="8">
    <location>
        <begin position="312"/>
        <end position="336"/>
    </location>
</feature>
<feature type="transmembrane region" description="Helical" evidence="8">
    <location>
        <begin position="419"/>
        <end position="437"/>
    </location>
</feature>
<dbReference type="InterPro" id="IPR020846">
    <property type="entry name" value="MFS_dom"/>
</dbReference>
<evidence type="ECO:0000313" key="10">
    <source>
        <dbReference type="EMBL" id="MCP2310206.1"/>
    </source>
</evidence>
<feature type="domain" description="Major facilitator superfamily (MFS) profile" evidence="9">
    <location>
        <begin position="27"/>
        <end position="475"/>
    </location>
</feature>
<evidence type="ECO:0000256" key="1">
    <source>
        <dbReference type="ARBA" id="ARBA00004651"/>
    </source>
</evidence>
<evidence type="ECO:0000256" key="3">
    <source>
        <dbReference type="ARBA" id="ARBA00022475"/>
    </source>
</evidence>
<evidence type="ECO:0000256" key="4">
    <source>
        <dbReference type="ARBA" id="ARBA00022692"/>
    </source>
</evidence>
<dbReference type="SUPFAM" id="SSF103473">
    <property type="entry name" value="MFS general substrate transporter"/>
    <property type="match status" value="1"/>
</dbReference>
<feature type="transmembrane region" description="Helical" evidence="8">
    <location>
        <begin position="61"/>
        <end position="81"/>
    </location>
</feature>